<dbReference type="STRING" id="1123282.SAMN02745823_02681"/>
<dbReference type="InterPro" id="IPR000257">
    <property type="entry name" value="Uroporphyrinogen_deCOase"/>
</dbReference>
<evidence type="ECO:0000259" key="1">
    <source>
        <dbReference type="Pfam" id="PF01208"/>
    </source>
</evidence>
<dbReference type="Gene3D" id="3.20.20.210">
    <property type="match status" value="1"/>
</dbReference>
<dbReference type="InterPro" id="IPR038071">
    <property type="entry name" value="UROD/MetE-like_sf"/>
</dbReference>
<proteinExistence type="predicted"/>
<dbReference type="GO" id="GO:0004853">
    <property type="term" value="F:uroporphyrinogen decarboxylase activity"/>
    <property type="evidence" value="ECO:0007669"/>
    <property type="project" value="InterPro"/>
</dbReference>
<feature type="domain" description="Uroporphyrinogen decarboxylase (URO-D)" evidence="1">
    <location>
        <begin position="137"/>
        <end position="314"/>
    </location>
</feature>
<dbReference type="Pfam" id="PF01208">
    <property type="entry name" value="URO-D"/>
    <property type="match status" value="1"/>
</dbReference>
<evidence type="ECO:0000313" key="2">
    <source>
        <dbReference type="EMBL" id="SHI13352.1"/>
    </source>
</evidence>
<dbReference type="SUPFAM" id="SSF51726">
    <property type="entry name" value="UROD/MetE-like"/>
    <property type="match status" value="1"/>
</dbReference>
<dbReference type="PANTHER" id="PTHR47099:SF1">
    <property type="entry name" value="METHYLCOBAMIDE:COM METHYLTRANSFERASE MTBA"/>
    <property type="match status" value="1"/>
</dbReference>
<evidence type="ECO:0000313" key="3">
    <source>
        <dbReference type="Proteomes" id="UP000183995"/>
    </source>
</evidence>
<reference evidence="2 3" key="1">
    <citation type="submission" date="2016-11" db="EMBL/GenBank/DDBJ databases">
        <authorList>
            <person name="Jaros S."/>
            <person name="Januszkiewicz K."/>
            <person name="Wedrychowicz H."/>
        </authorList>
    </citation>
    <scope>NUCLEOTIDE SEQUENCE [LARGE SCALE GENOMIC DNA]</scope>
    <source>
        <strain evidence="2 3">DSM 10068</strain>
    </source>
</reference>
<sequence>MIDFEKMPPSRQPQGTFPWMMQQPPKPLYPGNRPLTAKENLLRIYRGEKPCWMPVWLTDSQYCWPDVYQEHAVFEGTGDDWWGQHWTYEPSIQGQMPTPGYRVITDIAKWQEEVKFPELDAVDWESDAKLQTARYDPDRAHLFHVVEGIFERLHELMPMDETLVAMYTDPEQVHAFFREMVGYKIKLMGLVFKYYDPIDYIIWGDDWGHQRSGFFSNEMFREFIMPYTKTCWDWVHDSGRFVELHSCGLTQQYIEEFVEMGLDAWTPQPINDLDMLTKKYGEKICLTVNQPEIAGAKSEQEARALIRRFVDKYAPRGKVVSGPIMNADEKIRNAALEELYNYSSEFYAKK</sequence>
<keyword evidence="3" id="KW-1185">Reference proteome</keyword>
<dbReference type="AlphaFoldDB" id="A0A1M5YMX0"/>
<dbReference type="InterPro" id="IPR052024">
    <property type="entry name" value="Methanogen_methyltrans"/>
</dbReference>
<dbReference type="PANTHER" id="PTHR47099">
    <property type="entry name" value="METHYLCOBAMIDE:COM METHYLTRANSFERASE MTBA"/>
    <property type="match status" value="1"/>
</dbReference>
<gene>
    <name evidence="2" type="ORF">SAMN02745823_02681</name>
</gene>
<dbReference type="RefSeq" id="WP_073079859.1">
    <property type="nucleotide sequence ID" value="NZ_FQXV01000009.1"/>
</dbReference>
<organism evidence="2 3">
    <name type="scientific">Sporobacter termitidis DSM 10068</name>
    <dbReference type="NCBI Taxonomy" id="1123282"/>
    <lineage>
        <taxon>Bacteria</taxon>
        <taxon>Bacillati</taxon>
        <taxon>Bacillota</taxon>
        <taxon>Clostridia</taxon>
        <taxon>Eubacteriales</taxon>
        <taxon>Oscillospiraceae</taxon>
        <taxon>Sporobacter</taxon>
    </lineage>
</organism>
<name>A0A1M5YMX0_9FIRM</name>
<dbReference type="OrthoDB" id="1861925at2"/>
<dbReference type="EMBL" id="FQXV01000009">
    <property type="protein sequence ID" value="SHI13352.1"/>
    <property type="molecule type" value="Genomic_DNA"/>
</dbReference>
<dbReference type="GO" id="GO:0006779">
    <property type="term" value="P:porphyrin-containing compound biosynthetic process"/>
    <property type="evidence" value="ECO:0007669"/>
    <property type="project" value="InterPro"/>
</dbReference>
<accession>A0A1M5YMX0</accession>
<protein>
    <submittedName>
        <fullName evidence="2">Uroporphyrinogen decarboxylase (URO-D)</fullName>
    </submittedName>
</protein>
<dbReference type="Proteomes" id="UP000183995">
    <property type="component" value="Unassembled WGS sequence"/>
</dbReference>